<dbReference type="OrthoDB" id="9776217at2"/>
<dbReference type="PANTHER" id="PTHR30050:SF4">
    <property type="entry name" value="ATP-BINDING PROTEIN RV3427C IN INSERTION SEQUENCE-RELATED"/>
    <property type="match status" value="1"/>
</dbReference>
<dbReference type="PIRSF" id="PIRSF003073">
    <property type="entry name" value="DNAC_TnpB_IstB"/>
    <property type="match status" value="1"/>
</dbReference>
<dbReference type="EMBL" id="CP009215">
    <property type="protein sequence ID" value="AIL96486.1"/>
    <property type="molecule type" value="Genomic_DNA"/>
</dbReference>
<dbReference type="EMBL" id="CP009215">
    <property type="protein sequence ID" value="AIL96368.1"/>
    <property type="molecule type" value="Genomic_DNA"/>
</dbReference>
<dbReference type="SUPFAM" id="SSF52540">
    <property type="entry name" value="P-loop containing nucleoside triphosphate hydrolases"/>
    <property type="match status" value="1"/>
</dbReference>
<dbReference type="EMBL" id="CP009215">
    <property type="protein sequence ID" value="AIL97051.1"/>
    <property type="molecule type" value="Genomic_DNA"/>
</dbReference>
<evidence type="ECO:0000313" key="3">
    <source>
        <dbReference type="EMBL" id="AIL96486.1"/>
    </source>
</evidence>
<name>A0A077HJ33_9CORY</name>
<feature type="domain" description="IstB-like ATP-binding" evidence="1">
    <location>
        <begin position="29"/>
        <end position="253"/>
    </location>
</feature>
<evidence type="ECO:0000313" key="6">
    <source>
        <dbReference type="EMBL" id="AIL97461.1"/>
    </source>
</evidence>
<organism evidence="3 7">
    <name type="scientific">Corynebacterium ureicelerivorans</name>
    <dbReference type="NCBI Taxonomy" id="401472"/>
    <lineage>
        <taxon>Bacteria</taxon>
        <taxon>Bacillati</taxon>
        <taxon>Actinomycetota</taxon>
        <taxon>Actinomycetes</taxon>
        <taxon>Mycobacteriales</taxon>
        <taxon>Corynebacteriaceae</taxon>
        <taxon>Corynebacterium</taxon>
    </lineage>
</organism>
<dbReference type="KEGG" id="cuv:CUREI_03530"/>
<dbReference type="STRING" id="401472.CUREI_02765"/>
<dbReference type="AlphaFoldDB" id="A0A077HJ33"/>
<dbReference type="PANTHER" id="PTHR30050">
    <property type="entry name" value="CHROMOSOMAL REPLICATION INITIATOR PROTEIN DNAA"/>
    <property type="match status" value="1"/>
</dbReference>
<dbReference type="Gene3D" id="3.40.50.300">
    <property type="entry name" value="P-loop containing nucleotide triphosphate hydrolases"/>
    <property type="match status" value="1"/>
</dbReference>
<dbReference type="EMBL" id="CP009215">
    <property type="protein sequence ID" value="AIL96940.1"/>
    <property type="molecule type" value="Genomic_DNA"/>
</dbReference>
<accession>A0A077HJ33</accession>
<sequence length="255" mass="28330">MPHPQPASASARFLDESVLPVFTDLRMTAFGQSVIDIAADPAFDDWSFSDKVLYALDKEVAAKRERRVNKLLKASRSPNPDACIEDITYTPGRTINKEQITRLAHCQWCQSAQNIVILGKSSVGKTYLAQALLTAACRNDYSARFFRTDTLANHLAVLKHDDPARITFLEDLHHTDVLVLDDFLTTPIDAVTAHQLLNILAEREPRGSTIVTSQFTPDEWYKSIPDAVIAESILNRLVAGAEIITLEGTNMRLAP</sequence>
<dbReference type="GO" id="GO:0005524">
    <property type="term" value="F:ATP binding"/>
    <property type="evidence" value="ECO:0007669"/>
    <property type="project" value="UniProtKB-KW"/>
</dbReference>
<evidence type="ECO:0000313" key="2">
    <source>
        <dbReference type="EMBL" id="AIL96368.1"/>
    </source>
</evidence>
<keyword evidence="3" id="KW-0067">ATP-binding</keyword>
<dbReference type="HOGENOM" id="CLU_062999_7_0_11"/>
<dbReference type="KEGG" id="cuv:CUREI_02765"/>
<evidence type="ECO:0000313" key="4">
    <source>
        <dbReference type="EMBL" id="AIL96940.1"/>
    </source>
</evidence>
<protein>
    <submittedName>
        <fullName evidence="3">ATP-binding protein</fullName>
    </submittedName>
</protein>
<evidence type="ECO:0000313" key="7">
    <source>
        <dbReference type="Proteomes" id="UP000028939"/>
    </source>
</evidence>
<proteinExistence type="predicted"/>
<dbReference type="GO" id="GO:0006260">
    <property type="term" value="P:DNA replication"/>
    <property type="evidence" value="ECO:0007669"/>
    <property type="project" value="TreeGrafter"/>
</dbReference>
<reference evidence="3 7" key="1">
    <citation type="submission" date="2014-08" db="EMBL/GenBank/DDBJ databases">
        <title>Complete genome sequence of Corynebacterium ureicelerivorans DSM 45051, a lipophilic and urea-splitting isolate from a blood culture of a septicaemia patient.</title>
        <authorList>
            <person name="Tippelt A."/>
            <person name="Albersmeier A."/>
            <person name="Brinkrolf K."/>
            <person name="Ruckert C."/>
            <person name="Tauch A."/>
        </authorList>
    </citation>
    <scope>NUCLEOTIDE SEQUENCE [LARGE SCALE GENOMIC DNA]</scope>
    <source>
        <strain evidence="3 7">IMMIB RIV-2301</strain>
    </source>
</reference>
<gene>
    <name evidence="2" type="ORF">CUREI_02765</name>
    <name evidence="3" type="ORF">CUREI_03530</name>
    <name evidence="4" type="ORF">CUREI_06205</name>
    <name evidence="5" type="ORF">CUREI_06865</name>
    <name evidence="6" type="ORF">CUREI_09385</name>
</gene>
<dbReference type="InterPro" id="IPR027417">
    <property type="entry name" value="P-loop_NTPase"/>
</dbReference>
<dbReference type="EMBL" id="CP009215">
    <property type="protein sequence ID" value="AIL97461.1"/>
    <property type="molecule type" value="Genomic_DNA"/>
</dbReference>
<dbReference type="KEGG" id="cuv:CUREI_09385"/>
<dbReference type="RefSeq" id="WP_038610129.1">
    <property type="nucleotide sequence ID" value="NZ_CP009215.1"/>
</dbReference>
<keyword evidence="3" id="KW-0547">Nucleotide-binding</keyword>
<evidence type="ECO:0000313" key="5">
    <source>
        <dbReference type="EMBL" id="AIL97051.1"/>
    </source>
</evidence>
<dbReference type="KEGG" id="cuv:CUREI_06205"/>
<dbReference type="InterPro" id="IPR002611">
    <property type="entry name" value="IstB_ATP-bd"/>
</dbReference>
<keyword evidence="7" id="KW-1185">Reference proteome</keyword>
<evidence type="ECO:0000259" key="1">
    <source>
        <dbReference type="Pfam" id="PF01695"/>
    </source>
</evidence>
<dbReference type="InterPro" id="IPR028350">
    <property type="entry name" value="DNAC/IstB-like"/>
</dbReference>
<dbReference type="Proteomes" id="UP000028939">
    <property type="component" value="Chromosome"/>
</dbReference>
<dbReference type="Pfam" id="PF01695">
    <property type="entry name" value="IstB_IS21"/>
    <property type="match status" value="1"/>
</dbReference>
<dbReference type="KEGG" id="cuv:CUREI_06865"/>